<feature type="compositionally biased region" description="Polar residues" evidence="1">
    <location>
        <begin position="227"/>
        <end position="238"/>
    </location>
</feature>
<feature type="compositionally biased region" description="Low complexity" evidence="1">
    <location>
        <begin position="406"/>
        <end position="418"/>
    </location>
</feature>
<dbReference type="KEGG" id="goe:108864552"/>
<feature type="region of interest" description="Disordered" evidence="1">
    <location>
        <begin position="487"/>
        <end position="538"/>
    </location>
</feature>
<reference evidence="3" key="1">
    <citation type="submission" date="2025-08" db="UniProtKB">
        <authorList>
            <consortium name="RefSeq"/>
        </authorList>
    </citation>
    <scope>IDENTIFICATION</scope>
</reference>
<feature type="region of interest" description="Disordered" evidence="1">
    <location>
        <begin position="1"/>
        <end position="93"/>
    </location>
</feature>
<feature type="compositionally biased region" description="Low complexity" evidence="1">
    <location>
        <begin position="283"/>
        <end position="301"/>
    </location>
</feature>
<feature type="compositionally biased region" description="Polar residues" evidence="1">
    <location>
        <begin position="351"/>
        <end position="369"/>
    </location>
</feature>
<evidence type="ECO:0000256" key="1">
    <source>
        <dbReference type="SAM" id="MobiDB-lite"/>
    </source>
</evidence>
<dbReference type="AlphaFoldDB" id="A0AAJ7PA56"/>
<dbReference type="GeneID" id="108864552"/>
<feature type="compositionally biased region" description="Low complexity" evidence="1">
    <location>
        <begin position="505"/>
        <end position="528"/>
    </location>
</feature>
<keyword evidence="2" id="KW-1185">Reference proteome</keyword>
<feature type="compositionally biased region" description="Low complexity" evidence="1">
    <location>
        <begin position="212"/>
        <end position="225"/>
    </location>
</feature>
<feature type="compositionally biased region" description="Low complexity" evidence="1">
    <location>
        <begin position="35"/>
        <end position="49"/>
    </location>
</feature>
<feature type="region of interest" description="Disordered" evidence="1">
    <location>
        <begin position="182"/>
        <end position="445"/>
    </location>
</feature>
<proteinExistence type="predicted"/>
<name>A0AAJ7PA56_9ACAR</name>
<organism evidence="2 3">
    <name type="scientific">Galendromus occidentalis</name>
    <name type="common">western predatory mite</name>
    <dbReference type="NCBI Taxonomy" id="34638"/>
    <lineage>
        <taxon>Eukaryota</taxon>
        <taxon>Metazoa</taxon>
        <taxon>Ecdysozoa</taxon>
        <taxon>Arthropoda</taxon>
        <taxon>Chelicerata</taxon>
        <taxon>Arachnida</taxon>
        <taxon>Acari</taxon>
        <taxon>Parasitiformes</taxon>
        <taxon>Mesostigmata</taxon>
        <taxon>Gamasina</taxon>
        <taxon>Phytoseioidea</taxon>
        <taxon>Phytoseiidae</taxon>
        <taxon>Typhlodrominae</taxon>
        <taxon>Galendromus</taxon>
    </lineage>
</organism>
<protein>
    <submittedName>
        <fullName evidence="3">Leucine-rich repeat extensin-like protein 5</fullName>
    </submittedName>
</protein>
<accession>A0AAJ7PA56</accession>
<gene>
    <name evidence="3" type="primary">LOC108864552</name>
</gene>
<feature type="compositionally biased region" description="Pro residues" evidence="1">
    <location>
        <begin position="1"/>
        <end position="16"/>
    </location>
</feature>
<evidence type="ECO:0000313" key="2">
    <source>
        <dbReference type="Proteomes" id="UP000694867"/>
    </source>
</evidence>
<dbReference type="RefSeq" id="XP_018495991.1">
    <property type="nucleotide sequence ID" value="XM_018640475.1"/>
</dbReference>
<feature type="compositionally biased region" description="Basic and acidic residues" evidence="1">
    <location>
        <begin position="19"/>
        <end position="34"/>
    </location>
</feature>
<sequence length="567" mass="61924">MSAPPPPPPPPPPPGWKPNWREERAKEEKKEEKTSSSSQPIKIPSSGPQSPKPPIGSGPDGSFTQYDRLPEKLQSTLSKDKKPFTYTPAGIDLSEIKSPKFQKKVNRAKQLGEYSGVCGPGSPELNEYGQQAPLWPDDIQDITEYCNNPAELDESVTNPRYTGSKIPSRSFKVLQAITATSDDECSSPAFSPRAAPLSQAEPGLPPPPPEFSTPSSYGPSTTPFSDYSYTPESSLYTQPTPTYRKVPPPIPPKPPRGVPRESPLSPLSISTPAAPLSPPPSYTPKSYAASAAQSPIFTPSSFAPPVPPPPVYTPSSSAPPVPPPPAPFSTSSYGPPPVPPPPSFTPVRAANDSQNRQPFSESFYQSTVNPVFKTYTPPPSVRQTVRSGPGFKETTTHKSGPGFEETTTYSSYSTPSYSDGTQTLPLRRESKRTTTKSSFKSQPYYDSPYQTLLDSPQFRDPFNFGGLTPSYSNPYTDQFKYGRSEPLSAPIRNQPFFPSTRSNFQQQPTPQPVTRQSTSSTTFQKSSRATGAEDRPLSMTSKFFDEINQMFDQTSANISREMYGTDF</sequence>
<feature type="compositionally biased region" description="Pro residues" evidence="1">
    <location>
        <begin position="334"/>
        <end position="344"/>
    </location>
</feature>
<feature type="compositionally biased region" description="Pro residues" evidence="1">
    <location>
        <begin position="302"/>
        <end position="327"/>
    </location>
</feature>
<feature type="compositionally biased region" description="Low complexity" evidence="1">
    <location>
        <begin position="262"/>
        <end position="274"/>
    </location>
</feature>
<feature type="compositionally biased region" description="Pro residues" evidence="1">
    <location>
        <begin position="246"/>
        <end position="257"/>
    </location>
</feature>
<dbReference type="Proteomes" id="UP000694867">
    <property type="component" value="Unplaced"/>
</dbReference>
<evidence type="ECO:0000313" key="3">
    <source>
        <dbReference type="RefSeq" id="XP_018495991.1"/>
    </source>
</evidence>